<feature type="non-terminal residue" evidence="3">
    <location>
        <position position="1"/>
    </location>
</feature>
<dbReference type="GO" id="GO:0004585">
    <property type="term" value="F:ornithine carbamoyltransferase activity"/>
    <property type="evidence" value="ECO:0007669"/>
    <property type="project" value="TreeGrafter"/>
</dbReference>
<dbReference type="InterPro" id="IPR006130">
    <property type="entry name" value="Asp/Orn_carbamoylTrfase"/>
</dbReference>
<dbReference type="GO" id="GO:0019240">
    <property type="term" value="P:citrulline biosynthetic process"/>
    <property type="evidence" value="ECO:0007669"/>
    <property type="project" value="TreeGrafter"/>
</dbReference>
<reference evidence="3" key="1">
    <citation type="journal article" date="2014" name="Front. Microbiol.">
        <title>High frequency of phylogenetically diverse reductive dehalogenase-homologous genes in deep subseafloor sedimentary metagenomes.</title>
        <authorList>
            <person name="Kawai M."/>
            <person name="Futagami T."/>
            <person name="Toyoda A."/>
            <person name="Takaki Y."/>
            <person name="Nishi S."/>
            <person name="Hori S."/>
            <person name="Arai W."/>
            <person name="Tsubouchi T."/>
            <person name="Morono Y."/>
            <person name="Uchiyama I."/>
            <person name="Ito T."/>
            <person name="Fujiyama A."/>
            <person name="Inagaki F."/>
            <person name="Takami H."/>
        </authorList>
    </citation>
    <scope>NUCLEOTIDE SEQUENCE</scope>
    <source>
        <strain evidence="3">Expedition CK06-06</strain>
    </source>
</reference>
<protein>
    <recommendedName>
        <fullName evidence="2">Aspartate/ornithine carbamoyltransferase Asp/Orn-binding domain-containing protein</fullName>
    </recommendedName>
</protein>
<gene>
    <name evidence="3" type="ORF">S01H1_44406</name>
</gene>
<dbReference type="InterPro" id="IPR006131">
    <property type="entry name" value="Asp_carbamoyltransf_Asp/Orn-bd"/>
</dbReference>
<dbReference type="GO" id="GO:0016597">
    <property type="term" value="F:amino acid binding"/>
    <property type="evidence" value="ECO:0007669"/>
    <property type="project" value="InterPro"/>
</dbReference>
<dbReference type="PRINTS" id="PR00100">
    <property type="entry name" value="AOTCASE"/>
</dbReference>
<comment type="caution">
    <text evidence="3">The sequence shown here is derived from an EMBL/GenBank/DDBJ whole genome shotgun (WGS) entry which is preliminary data.</text>
</comment>
<dbReference type="PANTHER" id="PTHR45753">
    <property type="entry name" value="ORNITHINE CARBAMOYLTRANSFERASE, MITOCHONDRIAL"/>
    <property type="match status" value="1"/>
</dbReference>
<name>X0V6X8_9ZZZZ</name>
<evidence type="ECO:0000256" key="1">
    <source>
        <dbReference type="ARBA" id="ARBA00022679"/>
    </source>
</evidence>
<dbReference type="InterPro" id="IPR036901">
    <property type="entry name" value="Asp/Orn_carbamoylTrfase_sf"/>
</dbReference>
<dbReference type="SUPFAM" id="SSF53671">
    <property type="entry name" value="Aspartate/ornithine carbamoyltransferase"/>
    <property type="match status" value="1"/>
</dbReference>
<evidence type="ECO:0000259" key="2">
    <source>
        <dbReference type="Pfam" id="PF00185"/>
    </source>
</evidence>
<evidence type="ECO:0000313" key="3">
    <source>
        <dbReference type="EMBL" id="GAG07122.1"/>
    </source>
</evidence>
<organism evidence="3">
    <name type="scientific">marine sediment metagenome</name>
    <dbReference type="NCBI Taxonomy" id="412755"/>
    <lineage>
        <taxon>unclassified sequences</taxon>
        <taxon>metagenomes</taxon>
        <taxon>ecological metagenomes</taxon>
    </lineage>
</organism>
<proteinExistence type="predicted"/>
<dbReference type="PANTHER" id="PTHR45753:SF3">
    <property type="entry name" value="ORNITHINE TRANSCARBAMYLASE, MITOCHONDRIAL"/>
    <property type="match status" value="1"/>
</dbReference>
<feature type="domain" description="Aspartate/ornithine carbamoyltransferase Asp/Orn-binding" evidence="2">
    <location>
        <begin position="2"/>
        <end position="157"/>
    </location>
</feature>
<dbReference type="Pfam" id="PF00185">
    <property type="entry name" value="OTCace"/>
    <property type="match status" value="1"/>
</dbReference>
<accession>X0V6X8</accession>
<keyword evidence="1" id="KW-0808">Transferase</keyword>
<dbReference type="EMBL" id="BARS01028326">
    <property type="protein sequence ID" value="GAG07122.1"/>
    <property type="molecule type" value="Genomic_DNA"/>
</dbReference>
<dbReference type="AlphaFoldDB" id="X0V6X8"/>
<sequence>LKGKKVVWLGIANNVSNSLVGVCTKLGAKVTLCIPEKDPDAVDPQLEAEANKSGLYDETTDLSVIKDADFVYTDTWINMEFIIDPNFAAEKERRIRAFMPFQLNKSLLDKYNCRAKLMHCMPCHIGYEITRDAVDHPNSIIFDQAENRLHLQKSVILKLLGTF</sequence>
<dbReference type="Gene3D" id="3.40.50.1370">
    <property type="entry name" value="Aspartate/ornithine carbamoyltransferase"/>
    <property type="match status" value="1"/>
</dbReference>
<dbReference type="GO" id="GO:0042450">
    <property type="term" value="P:L-arginine biosynthetic process via ornithine"/>
    <property type="evidence" value="ECO:0007669"/>
    <property type="project" value="TreeGrafter"/>
</dbReference>